<sequence>MHHQVMPPEQVIAQKLVACGLDRGAVSVVWQDELQCIEIVIRRDARASSDQFSCIHKAAAAETVTFAEQSLQSAYSAYTVELYVRA</sequence>
<dbReference type="GeneID" id="91007711"/>
<reference evidence="1 2" key="1">
    <citation type="submission" date="2018-04" db="EMBL/GenBank/DDBJ databases">
        <title>Genomic Encyclopedia of Type Strains, Phase III (KMG-III): the genomes of soil and plant-associated and newly described type strains.</title>
        <authorList>
            <person name="Whitman W."/>
        </authorList>
    </citation>
    <scope>NUCLEOTIDE SEQUENCE [LARGE SCALE GENOMIC DNA]</scope>
    <source>
        <strain evidence="1 2">MA-olki</strain>
    </source>
</reference>
<dbReference type="Proteomes" id="UP000244013">
    <property type="component" value="Unassembled WGS sequence"/>
</dbReference>
<organism evidence="1 2">
    <name type="scientific">Sphingomonas faeni</name>
    <dbReference type="NCBI Taxonomy" id="185950"/>
    <lineage>
        <taxon>Bacteria</taxon>
        <taxon>Pseudomonadati</taxon>
        <taxon>Pseudomonadota</taxon>
        <taxon>Alphaproteobacteria</taxon>
        <taxon>Sphingomonadales</taxon>
        <taxon>Sphingomonadaceae</taxon>
        <taxon>Sphingomonas</taxon>
    </lineage>
</organism>
<comment type="caution">
    <text evidence="1">The sequence shown here is derived from an EMBL/GenBank/DDBJ whole genome shotgun (WGS) entry which is preliminary data.</text>
</comment>
<dbReference type="AlphaFoldDB" id="A0A2T5TX25"/>
<name>A0A2T5TX25_9SPHN</name>
<proteinExistence type="predicted"/>
<evidence type="ECO:0000313" key="2">
    <source>
        <dbReference type="Proteomes" id="UP000244013"/>
    </source>
</evidence>
<dbReference type="OrthoDB" id="7390843at2"/>
<dbReference type="RefSeq" id="WP_146173402.1">
    <property type="nucleotide sequence ID" value="NZ_QAYE01000014.1"/>
</dbReference>
<protein>
    <submittedName>
        <fullName evidence="1">Uncharacterized protein</fullName>
    </submittedName>
</protein>
<accession>A0A2T5TX25</accession>
<dbReference type="EMBL" id="QAYE01000014">
    <property type="protein sequence ID" value="PTW43827.1"/>
    <property type="molecule type" value="Genomic_DNA"/>
</dbReference>
<gene>
    <name evidence="1" type="ORF">C8J25_11423</name>
</gene>
<evidence type="ECO:0000313" key="1">
    <source>
        <dbReference type="EMBL" id="PTW43827.1"/>
    </source>
</evidence>